<dbReference type="AlphaFoldDB" id="A0A1H3S4V7"/>
<evidence type="ECO:0000313" key="3">
    <source>
        <dbReference type="Proteomes" id="UP000198625"/>
    </source>
</evidence>
<dbReference type="SUPFAM" id="SSF140566">
    <property type="entry name" value="FlgN-like"/>
    <property type="match status" value="1"/>
</dbReference>
<dbReference type="STRING" id="415015.SAMN05660462_02716"/>
<dbReference type="Proteomes" id="UP000198625">
    <property type="component" value="Unassembled WGS sequence"/>
</dbReference>
<dbReference type="Pfam" id="PF05130">
    <property type="entry name" value="FlgN"/>
    <property type="match status" value="1"/>
</dbReference>
<keyword evidence="1" id="KW-1005">Bacterial flagellum biogenesis</keyword>
<accession>A0A1H3S4V7</accession>
<dbReference type="Gene3D" id="1.20.58.300">
    <property type="entry name" value="FlgN-like"/>
    <property type="match status" value="1"/>
</dbReference>
<sequence length="178" mass="20737">MIKEYNQAGEKMIILVEELREVLAEELHIYEDMLELTKKKTEIITNGQINDLDNITQIENSLILKLSQFENRREKIVNNIQKQFQIEDELSITDILDCIEDKEDGIKQEMNGMIEKLSSVLKEIKEKNDLNSLLIKDTLEYIELNINLLTSVSEQGTYNNKIKKEQTSQKISLFDTKA</sequence>
<proteinExistence type="predicted"/>
<keyword evidence="3" id="KW-1185">Reference proteome</keyword>
<dbReference type="InterPro" id="IPR036679">
    <property type="entry name" value="FlgN-like_sf"/>
</dbReference>
<reference evidence="2 3" key="1">
    <citation type="submission" date="2016-10" db="EMBL/GenBank/DDBJ databases">
        <authorList>
            <person name="de Groot N.N."/>
        </authorList>
    </citation>
    <scope>NUCLEOTIDE SEQUENCE [LARGE SCALE GENOMIC DNA]</scope>
    <source>
        <strain evidence="2 3">DSM 21650</strain>
    </source>
</reference>
<protein>
    <submittedName>
        <fullName evidence="2">FlgN protein</fullName>
    </submittedName>
</protein>
<dbReference type="EMBL" id="FNQE01000036">
    <property type="protein sequence ID" value="SDZ32972.1"/>
    <property type="molecule type" value="Genomic_DNA"/>
</dbReference>
<name>A0A1H3S4V7_9FIRM</name>
<gene>
    <name evidence="2" type="ORF">SAMN05660462_02716</name>
</gene>
<evidence type="ECO:0000313" key="2">
    <source>
        <dbReference type="EMBL" id="SDZ32972.1"/>
    </source>
</evidence>
<dbReference type="GO" id="GO:0044780">
    <property type="term" value="P:bacterial-type flagellum assembly"/>
    <property type="evidence" value="ECO:0007669"/>
    <property type="project" value="InterPro"/>
</dbReference>
<organism evidence="2 3">
    <name type="scientific">Proteiniborus ethanoligenes</name>
    <dbReference type="NCBI Taxonomy" id="415015"/>
    <lineage>
        <taxon>Bacteria</taxon>
        <taxon>Bacillati</taxon>
        <taxon>Bacillota</taxon>
        <taxon>Clostridia</taxon>
        <taxon>Eubacteriales</taxon>
        <taxon>Proteiniborus</taxon>
    </lineage>
</organism>
<dbReference type="InterPro" id="IPR007809">
    <property type="entry name" value="FlgN-like"/>
</dbReference>
<evidence type="ECO:0000256" key="1">
    <source>
        <dbReference type="ARBA" id="ARBA00022795"/>
    </source>
</evidence>